<dbReference type="PANTHER" id="PTHR44846:SF1">
    <property type="entry name" value="MANNOSYL-D-GLYCERATE TRANSPORT_METABOLISM SYSTEM REPRESSOR MNGR-RELATED"/>
    <property type="match status" value="1"/>
</dbReference>
<dbReference type="RefSeq" id="WP_345000606.1">
    <property type="nucleotide sequence ID" value="NZ_BAABFR010000116.1"/>
</dbReference>
<comment type="caution">
    <text evidence="5">The sequence shown here is derived from an EMBL/GenBank/DDBJ whole genome shotgun (WGS) entry which is preliminary data.</text>
</comment>
<dbReference type="Gene3D" id="3.40.1410.10">
    <property type="entry name" value="Chorismate lyase-like"/>
    <property type="match status" value="1"/>
</dbReference>
<dbReference type="Gene3D" id="1.10.10.10">
    <property type="entry name" value="Winged helix-like DNA-binding domain superfamily/Winged helix DNA-binding domain"/>
    <property type="match status" value="1"/>
</dbReference>
<accession>A0ABP8KCS0</accession>
<dbReference type="PANTHER" id="PTHR44846">
    <property type="entry name" value="MANNOSYL-D-GLYCERATE TRANSPORT/METABOLISM SYSTEM REPRESSOR MNGR-RELATED"/>
    <property type="match status" value="1"/>
</dbReference>
<dbReference type="InterPro" id="IPR000524">
    <property type="entry name" value="Tscrpt_reg_HTH_GntR"/>
</dbReference>
<evidence type="ECO:0000256" key="2">
    <source>
        <dbReference type="ARBA" id="ARBA00023125"/>
    </source>
</evidence>
<dbReference type="InterPro" id="IPR011663">
    <property type="entry name" value="UTRA"/>
</dbReference>
<gene>
    <name evidence="5" type="primary">nagR</name>
    <name evidence="5" type="ORF">GCM10023147_46230</name>
</gene>
<keyword evidence="2" id="KW-0238">DNA-binding</keyword>
<dbReference type="InterPro" id="IPR050679">
    <property type="entry name" value="Bact_HTH_transcr_reg"/>
</dbReference>
<protein>
    <submittedName>
        <fullName evidence="5">Transcriptional regulator NagR</fullName>
    </submittedName>
</protein>
<dbReference type="SMART" id="SM00866">
    <property type="entry name" value="UTRA"/>
    <property type="match status" value="1"/>
</dbReference>
<name>A0ABP8KCS0_9ACTN</name>
<dbReference type="InterPro" id="IPR028978">
    <property type="entry name" value="Chorismate_lyase_/UTRA_dom_sf"/>
</dbReference>
<evidence type="ECO:0000259" key="4">
    <source>
        <dbReference type="PROSITE" id="PS50949"/>
    </source>
</evidence>
<feature type="domain" description="HTH gntR-type" evidence="4">
    <location>
        <begin position="9"/>
        <end position="77"/>
    </location>
</feature>
<evidence type="ECO:0000256" key="3">
    <source>
        <dbReference type="ARBA" id="ARBA00023163"/>
    </source>
</evidence>
<dbReference type="InterPro" id="IPR036388">
    <property type="entry name" value="WH-like_DNA-bd_sf"/>
</dbReference>
<dbReference type="SUPFAM" id="SSF64288">
    <property type="entry name" value="Chorismate lyase-like"/>
    <property type="match status" value="1"/>
</dbReference>
<keyword evidence="1" id="KW-0805">Transcription regulation</keyword>
<sequence length="272" mass="30088">MGAQDRPKIPLHEQLYRDLRQRIDNGGWGPGHQIPSEVSLAEEFGVSRGTTRQAIARLVTDGLVDRTAGRGTFVSSRRLHYPLAGLLGFTEQVTSEGHSPSSRVVQLRDQPADSVPFAFGDRVTRVLSIERVRLSDGEPVALEQLLLPLPRFAGFREMDLSEASVYETLEQHFAVQIRFGDFTLQIDTLDSRKATLLDVDPGTAAFMMTGTVFDQSQHTVMGVRCCYRKDRYSFRFSMPRPATAGDTSGTTQLVLNEVGNKAEPFDAVASRG</sequence>
<dbReference type="EMBL" id="BAABFR010000116">
    <property type="protein sequence ID" value="GAA4404076.1"/>
    <property type="molecule type" value="Genomic_DNA"/>
</dbReference>
<dbReference type="InterPro" id="IPR036390">
    <property type="entry name" value="WH_DNA-bd_sf"/>
</dbReference>
<organism evidence="5 6">
    <name type="scientific">Tsukamurella soli</name>
    <dbReference type="NCBI Taxonomy" id="644556"/>
    <lineage>
        <taxon>Bacteria</taxon>
        <taxon>Bacillati</taxon>
        <taxon>Actinomycetota</taxon>
        <taxon>Actinomycetes</taxon>
        <taxon>Mycobacteriales</taxon>
        <taxon>Tsukamurellaceae</taxon>
        <taxon>Tsukamurella</taxon>
    </lineage>
</organism>
<proteinExistence type="predicted"/>
<evidence type="ECO:0000313" key="6">
    <source>
        <dbReference type="Proteomes" id="UP001500635"/>
    </source>
</evidence>
<evidence type="ECO:0000256" key="1">
    <source>
        <dbReference type="ARBA" id="ARBA00023015"/>
    </source>
</evidence>
<dbReference type="PRINTS" id="PR00035">
    <property type="entry name" value="HTHGNTR"/>
</dbReference>
<evidence type="ECO:0000313" key="5">
    <source>
        <dbReference type="EMBL" id="GAA4404076.1"/>
    </source>
</evidence>
<dbReference type="SUPFAM" id="SSF46785">
    <property type="entry name" value="Winged helix' DNA-binding domain"/>
    <property type="match status" value="1"/>
</dbReference>
<dbReference type="PROSITE" id="PS50949">
    <property type="entry name" value="HTH_GNTR"/>
    <property type="match status" value="1"/>
</dbReference>
<dbReference type="SMART" id="SM00345">
    <property type="entry name" value="HTH_GNTR"/>
    <property type="match status" value="1"/>
</dbReference>
<dbReference type="CDD" id="cd07377">
    <property type="entry name" value="WHTH_GntR"/>
    <property type="match status" value="1"/>
</dbReference>
<keyword evidence="3" id="KW-0804">Transcription</keyword>
<dbReference type="Pfam" id="PF00392">
    <property type="entry name" value="GntR"/>
    <property type="match status" value="1"/>
</dbReference>
<dbReference type="Pfam" id="PF07702">
    <property type="entry name" value="UTRA"/>
    <property type="match status" value="1"/>
</dbReference>
<dbReference type="Proteomes" id="UP001500635">
    <property type="component" value="Unassembled WGS sequence"/>
</dbReference>
<reference evidence="6" key="1">
    <citation type="journal article" date="2019" name="Int. J. Syst. Evol. Microbiol.">
        <title>The Global Catalogue of Microorganisms (GCM) 10K type strain sequencing project: providing services to taxonomists for standard genome sequencing and annotation.</title>
        <authorList>
            <consortium name="The Broad Institute Genomics Platform"/>
            <consortium name="The Broad Institute Genome Sequencing Center for Infectious Disease"/>
            <person name="Wu L."/>
            <person name="Ma J."/>
        </authorList>
    </citation>
    <scope>NUCLEOTIDE SEQUENCE [LARGE SCALE GENOMIC DNA]</scope>
    <source>
        <strain evidence="6">JCM 17688</strain>
    </source>
</reference>
<keyword evidence="6" id="KW-1185">Reference proteome</keyword>